<evidence type="ECO:0000256" key="4">
    <source>
        <dbReference type="ARBA" id="ARBA00022741"/>
    </source>
</evidence>
<evidence type="ECO:0000256" key="3">
    <source>
        <dbReference type="ARBA" id="ARBA00022634"/>
    </source>
</evidence>
<feature type="domain" description="TSCPD" evidence="6">
    <location>
        <begin position="7"/>
        <end position="82"/>
    </location>
</feature>
<dbReference type="Pfam" id="PF12637">
    <property type="entry name" value="TSCPD"/>
    <property type="match status" value="1"/>
</dbReference>
<reference evidence="7" key="2">
    <citation type="journal article" date="2021" name="PeerJ">
        <title>Extensive microbial diversity within the chicken gut microbiome revealed by metagenomics and culture.</title>
        <authorList>
            <person name="Gilroy R."/>
            <person name="Ravi A."/>
            <person name="Getino M."/>
            <person name="Pursley I."/>
            <person name="Horton D.L."/>
            <person name="Alikhan N.F."/>
            <person name="Baker D."/>
            <person name="Gharbi K."/>
            <person name="Hall N."/>
            <person name="Watson M."/>
            <person name="Adriaenssens E.M."/>
            <person name="Foster-Nyarko E."/>
            <person name="Jarju S."/>
            <person name="Secka A."/>
            <person name="Antonio M."/>
            <person name="Oren A."/>
            <person name="Chaudhuri R.R."/>
            <person name="La Ragione R."/>
            <person name="Hildebrand F."/>
            <person name="Pallen M.J."/>
        </authorList>
    </citation>
    <scope>NUCLEOTIDE SEQUENCE</scope>
    <source>
        <strain evidence="7">11159</strain>
    </source>
</reference>
<reference evidence="7" key="1">
    <citation type="submission" date="2020-10" db="EMBL/GenBank/DDBJ databases">
        <authorList>
            <person name="Gilroy R."/>
        </authorList>
    </citation>
    <scope>NUCLEOTIDE SEQUENCE</scope>
    <source>
        <strain evidence="7">11159</strain>
    </source>
</reference>
<evidence type="ECO:0000256" key="2">
    <source>
        <dbReference type="ARBA" id="ARBA00012274"/>
    </source>
</evidence>
<name>A0A9D9DI13_9BACL</name>
<comment type="catalytic activity">
    <reaction evidence="5">
        <text>a 2'-deoxyribonucleoside 5'-diphosphate + [thioredoxin]-disulfide + H2O = a ribonucleoside 5'-diphosphate + [thioredoxin]-dithiol</text>
        <dbReference type="Rhea" id="RHEA:23252"/>
        <dbReference type="Rhea" id="RHEA-COMP:10698"/>
        <dbReference type="Rhea" id="RHEA-COMP:10700"/>
        <dbReference type="ChEBI" id="CHEBI:15377"/>
        <dbReference type="ChEBI" id="CHEBI:29950"/>
        <dbReference type="ChEBI" id="CHEBI:50058"/>
        <dbReference type="ChEBI" id="CHEBI:57930"/>
        <dbReference type="ChEBI" id="CHEBI:73316"/>
        <dbReference type="EC" id="1.17.4.1"/>
    </reaction>
</comment>
<dbReference type="GO" id="GO:0004748">
    <property type="term" value="F:ribonucleoside-diphosphate reductase activity, thioredoxin disulfide as acceptor"/>
    <property type="evidence" value="ECO:0007669"/>
    <property type="project" value="UniProtKB-EC"/>
</dbReference>
<evidence type="ECO:0000313" key="8">
    <source>
        <dbReference type="Proteomes" id="UP000823613"/>
    </source>
</evidence>
<evidence type="ECO:0000256" key="1">
    <source>
        <dbReference type="ARBA" id="ARBA00007405"/>
    </source>
</evidence>
<dbReference type="InterPro" id="IPR023806">
    <property type="entry name" value="CHP03905"/>
</dbReference>
<protein>
    <recommendedName>
        <fullName evidence="2">ribonucleoside-diphosphate reductase</fullName>
        <ecNumber evidence="2">1.17.4.1</ecNumber>
    </recommendedName>
</protein>
<gene>
    <name evidence="7" type="ORF">IAC58_05145</name>
</gene>
<dbReference type="GO" id="GO:0071897">
    <property type="term" value="P:DNA biosynthetic process"/>
    <property type="evidence" value="ECO:0007669"/>
    <property type="project" value="UniProtKB-KW"/>
</dbReference>
<keyword evidence="3" id="KW-0237">DNA synthesis</keyword>
<dbReference type="EC" id="1.17.4.1" evidence="2"/>
<dbReference type="AlphaFoldDB" id="A0A9D9DI13"/>
<comment type="similarity">
    <text evidence="1">Belongs to the ribonucleoside diphosphate reductase class-2 family.</text>
</comment>
<dbReference type="Proteomes" id="UP000823613">
    <property type="component" value="Unassembled WGS sequence"/>
</dbReference>
<dbReference type="GO" id="GO:0000166">
    <property type="term" value="F:nucleotide binding"/>
    <property type="evidence" value="ECO:0007669"/>
    <property type="project" value="UniProtKB-KW"/>
</dbReference>
<comment type="caution">
    <text evidence="7">The sequence shown here is derived from an EMBL/GenBank/DDBJ whole genome shotgun (WGS) entry which is preliminary data.</text>
</comment>
<dbReference type="EMBL" id="JADIMY010000102">
    <property type="protein sequence ID" value="MBO8427908.1"/>
    <property type="molecule type" value="Genomic_DNA"/>
</dbReference>
<sequence>MIKTYTHKNIGTCSKRVDITYDTDNHKIIDVKFLYGCPGNTKGIEKLCQNRTLEEVRDALKGVVCGNKNTSCPNELSKGIDDILENL</sequence>
<proteinExistence type="inferred from homology"/>
<evidence type="ECO:0000256" key="5">
    <source>
        <dbReference type="ARBA" id="ARBA00047754"/>
    </source>
</evidence>
<accession>A0A9D9DI13</accession>
<dbReference type="InterPro" id="IPR024434">
    <property type="entry name" value="TSCPD_dom"/>
</dbReference>
<dbReference type="NCBIfam" id="TIGR03905">
    <property type="entry name" value="TIGR03905_4_Cys"/>
    <property type="match status" value="1"/>
</dbReference>
<keyword evidence="4" id="KW-0547">Nucleotide-binding</keyword>
<evidence type="ECO:0000259" key="6">
    <source>
        <dbReference type="Pfam" id="PF12637"/>
    </source>
</evidence>
<organism evidence="7 8">
    <name type="scientific">Candidatus Onthovivens merdipullorum</name>
    <dbReference type="NCBI Taxonomy" id="2840889"/>
    <lineage>
        <taxon>Bacteria</taxon>
        <taxon>Bacillati</taxon>
        <taxon>Bacillota</taxon>
        <taxon>Bacilli</taxon>
        <taxon>Bacillales</taxon>
        <taxon>Candidatus Onthovivens</taxon>
    </lineage>
</organism>
<evidence type="ECO:0000313" key="7">
    <source>
        <dbReference type="EMBL" id="MBO8427908.1"/>
    </source>
</evidence>